<gene>
    <name evidence="2" type="ORF">MW046_12325</name>
</gene>
<organism evidence="2 3">
    <name type="scientific">Halocatena salina</name>
    <dbReference type="NCBI Taxonomy" id="2934340"/>
    <lineage>
        <taxon>Archaea</taxon>
        <taxon>Methanobacteriati</taxon>
        <taxon>Methanobacteriota</taxon>
        <taxon>Stenosarchaea group</taxon>
        <taxon>Halobacteria</taxon>
        <taxon>Halobacteriales</taxon>
        <taxon>Natronomonadaceae</taxon>
        <taxon>Halocatena</taxon>
    </lineage>
</organism>
<feature type="transmembrane region" description="Helical" evidence="1">
    <location>
        <begin position="176"/>
        <end position="199"/>
    </location>
</feature>
<dbReference type="NCBIfam" id="TIGR00341">
    <property type="entry name" value="TIGR00341 family protein"/>
    <property type="match status" value="1"/>
</dbReference>
<keyword evidence="1" id="KW-0812">Transmembrane</keyword>
<dbReference type="PANTHER" id="PTHR20992:SF9">
    <property type="entry name" value="AT15442P-RELATED"/>
    <property type="match status" value="1"/>
</dbReference>
<reference evidence="2" key="1">
    <citation type="submission" date="2022-04" db="EMBL/GenBank/DDBJ databases">
        <title>Halocatena sp. nov., isolated from a salt lake.</title>
        <authorList>
            <person name="Cui H.-L."/>
        </authorList>
    </citation>
    <scope>NUCLEOTIDE SEQUENCE</scope>
    <source>
        <strain evidence="2">AD-1</strain>
    </source>
</reference>
<dbReference type="InterPro" id="IPR005240">
    <property type="entry name" value="DUF389"/>
</dbReference>
<keyword evidence="1" id="KW-1133">Transmembrane helix</keyword>
<name>A0A8U0A0T9_9EURY</name>
<dbReference type="Proteomes" id="UP000831768">
    <property type="component" value="Chromosome"/>
</dbReference>
<evidence type="ECO:0000313" key="3">
    <source>
        <dbReference type="Proteomes" id="UP000831768"/>
    </source>
</evidence>
<dbReference type="GeneID" id="71928846"/>
<dbReference type="Pfam" id="PF04087">
    <property type="entry name" value="DUF389"/>
    <property type="match status" value="1"/>
</dbReference>
<feature type="transmembrane region" description="Helical" evidence="1">
    <location>
        <begin position="309"/>
        <end position="336"/>
    </location>
</feature>
<accession>A0A8U0A0T9</accession>
<proteinExistence type="predicted"/>
<keyword evidence="1" id="KW-0472">Membrane</keyword>
<feature type="transmembrane region" description="Helical" evidence="1">
    <location>
        <begin position="140"/>
        <end position="164"/>
    </location>
</feature>
<evidence type="ECO:0000256" key="1">
    <source>
        <dbReference type="SAM" id="Phobius"/>
    </source>
</evidence>
<keyword evidence="3" id="KW-1185">Reference proteome</keyword>
<dbReference type="PANTHER" id="PTHR20992">
    <property type="entry name" value="AT15442P-RELATED"/>
    <property type="match status" value="1"/>
</dbReference>
<protein>
    <submittedName>
        <fullName evidence="2">TIGR00341 family protein</fullName>
    </submittedName>
</protein>
<sequence length="437" mass="47232">MRLVQILVSDHQRDTVTDVLDAEEIDYIRQRVQTNDPDATKWLIEFPVPTDAIGYVFDQLYDVGIDEDQYTTIVSLEGAVTPRTESLLDRFASDFDTLTRLELRSKARDISYDLRSFLVMIFLSAIVATVGLLMDSPAVVVGSMVIAPIIGPVMTTTVGAATGDREMLLHSLRNQALGFMVAILGAMLCSVSLQLGGIVPNTLDVSTVELISLRSAPSWLTVLIGVASGAAGAFALTTKGSTSLVGVMIAAALIPAAATVGIAAMWGAPRLAVGSLLLLILTLLLINASAFAVLWWFQYRPPRQGWLISVDAGTWVVVATGIVLLVLTVLTAGAFYQQSSFEQTVNHEVQTTLDDSEYESLEPVTIRTEYNGPGPFSSPETITVVVSRMDGDNNPSGVAETIDKRITESTGENVVVRVRFENYQYSGAESRPDIHSR</sequence>
<feature type="transmembrane region" description="Helical" evidence="1">
    <location>
        <begin position="114"/>
        <end position="134"/>
    </location>
</feature>
<dbReference type="KEGG" id="haad:MW046_12325"/>
<dbReference type="AlphaFoldDB" id="A0A8U0A0T9"/>
<dbReference type="EMBL" id="CP096019">
    <property type="protein sequence ID" value="UPM42730.1"/>
    <property type="molecule type" value="Genomic_DNA"/>
</dbReference>
<evidence type="ECO:0000313" key="2">
    <source>
        <dbReference type="EMBL" id="UPM42730.1"/>
    </source>
</evidence>
<feature type="transmembrane region" description="Helical" evidence="1">
    <location>
        <begin position="272"/>
        <end position="297"/>
    </location>
</feature>
<feature type="transmembrane region" description="Helical" evidence="1">
    <location>
        <begin position="219"/>
        <end position="237"/>
    </location>
</feature>
<feature type="transmembrane region" description="Helical" evidence="1">
    <location>
        <begin position="244"/>
        <end position="266"/>
    </location>
</feature>
<dbReference type="RefSeq" id="WP_247993401.1">
    <property type="nucleotide sequence ID" value="NZ_CP096019.1"/>
</dbReference>